<dbReference type="Pfam" id="PF00005">
    <property type="entry name" value="ABC_tran"/>
    <property type="match status" value="2"/>
</dbReference>
<dbReference type="Proteomes" id="UP000283644">
    <property type="component" value="Unassembled WGS sequence"/>
</dbReference>
<dbReference type="EMBL" id="QXGH01000018">
    <property type="protein sequence ID" value="RHW26248.1"/>
    <property type="molecule type" value="Genomic_DNA"/>
</dbReference>
<keyword evidence="4 7" id="KW-0067">ATP-binding</keyword>
<dbReference type="InterPro" id="IPR027417">
    <property type="entry name" value="P-loop_NTPase"/>
</dbReference>
<gene>
    <name evidence="7" type="ORF">D0Z08_14850</name>
</gene>
<feature type="region of interest" description="Disordered" evidence="5">
    <location>
        <begin position="1"/>
        <end position="38"/>
    </location>
</feature>
<keyword evidence="8" id="KW-1185">Reference proteome</keyword>
<dbReference type="PANTHER" id="PTHR43790">
    <property type="entry name" value="CARBOHYDRATE TRANSPORT ATP-BINDING PROTEIN MG119-RELATED"/>
    <property type="match status" value="1"/>
</dbReference>
<evidence type="ECO:0000256" key="2">
    <source>
        <dbReference type="ARBA" id="ARBA00022737"/>
    </source>
</evidence>
<dbReference type="AlphaFoldDB" id="A0A417Y0S1"/>
<evidence type="ECO:0000256" key="4">
    <source>
        <dbReference type="ARBA" id="ARBA00022840"/>
    </source>
</evidence>
<dbReference type="InterPro" id="IPR003593">
    <property type="entry name" value="AAA+_ATPase"/>
</dbReference>
<evidence type="ECO:0000256" key="1">
    <source>
        <dbReference type="ARBA" id="ARBA00022448"/>
    </source>
</evidence>
<feature type="domain" description="ABC transporter" evidence="6">
    <location>
        <begin position="282"/>
        <end position="507"/>
    </location>
</feature>
<dbReference type="InterPro" id="IPR017871">
    <property type="entry name" value="ABC_transporter-like_CS"/>
</dbReference>
<dbReference type="GO" id="GO:0005524">
    <property type="term" value="F:ATP binding"/>
    <property type="evidence" value="ECO:0007669"/>
    <property type="project" value="UniProtKB-KW"/>
</dbReference>
<keyword evidence="2" id="KW-0677">Repeat</keyword>
<dbReference type="InterPro" id="IPR050107">
    <property type="entry name" value="ABC_carbohydrate_import_ATPase"/>
</dbReference>
<reference evidence="7 8" key="1">
    <citation type="submission" date="2018-09" db="EMBL/GenBank/DDBJ databases">
        <title>Genome sequencing of Nocardioides immobilis CCTCC AB 2017083 for comparison to Nocardioides silvaticus.</title>
        <authorList>
            <person name="Li C."/>
            <person name="Wang G."/>
        </authorList>
    </citation>
    <scope>NUCLEOTIDE SEQUENCE [LARGE SCALE GENOMIC DNA]</scope>
    <source>
        <strain evidence="7 8">CCTCC AB 2017083</strain>
    </source>
</reference>
<evidence type="ECO:0000256" key="5">
    <source>
        <dbReference type="SAM" id="MobiDB-lite"/>
    </source>
</evidence>
<dbReference type="InterPro" id="IPR003439">
    <property type="entry name" value="ABC_transporter-like_ATP-bd"/>
</dbReference>
<protein>
    <submittedName>
        <fullName evidence="7">Sugar ABC transporter ATP-binding protein</fullName>
    </submittedName>
</protein>
<dbReference type="GO" id="GO:0016887">
    <property type="term" value="F:ATP hydrolysis activity"/>
    <property type="evidence" value="ECO:0007669"/>
    <property type="project" value="InterPro"/>
</dbReference>
<evidence type="ECO:0000313" key="8">
    <source>
        <dbReference type="Proteomes" id="UP000283644"/>
    </source>
</evidence>
<dbReference type="SUPFAM" id="SSF52540">
    <property type="entry name" value="P-loop containing nucleoside triphosphate hydrolases"/>
    <property type="match status" value="2"/>
</dbReference>
<accession>A0A417Y0S1</accession>
<proteinExistence type="predicted"/>
<name>A0A417Y0S1_9ACTN</name>
<keyword evidence="1" id="KW-0813">Transport</keyword>
<sequence>MGPEQLMAMQQHRRDRRRREAAMAPGDRTGGESSVSDQRVTVQCRGLTKKYGDHTALDKVDLTLRAGEFVALLGPNGAGKSTLIKLLDGVIACTAGSLRLGSEGDAAASAGVIHQDLGLFDDMSVAENLFLGPGMSKPFLSLSSEYRSAEEMLEFVGLSAVDPRTLLRDLSLGQRALIATARLWSRGAEVIVVDEVTASLPRAEAFWLIEHLKGAARKGATVVMVTHRLEEVVGHVDRYVVFVDGKVALDEGGHVERDALVEVMSSGRNKALTTHQSGGGEPRGEVVVELTDVSVNRIGPLSLTLHEGSITGLYGSSVSGFHDAAYLVAGVIRPRHGRVKVRPGTKVTCLPAHRDVDGTFPDQTVEFNMSMGNSNRWRRLGLINLAKMRDEISAAAVELNVIPRNTDAVITTLSGGNQQKALLGRVVADQPGCVVLCEPTRGVDVATRREIYSFVTKLAQDGCAVMVASSDMEDLASLADRIVVIDDDGQVESVIDADGIEEFCSLRTALG</sequence>
<dbReference type="SMART" id="SM00382">
    <property type="entry name" value="AAA"/>
    <property type="match status" value="1"/>
</dbReference>
<dbReference type="PROSITE" id="PS50893">
    <property type="entry name" value="ABC_TRANSPORTER_2"/>
    <property type="match status" value="2"/>
</dbReference>
<organism evidence="7 8">
    <name type="scientific">Nocardioides immobilis</name>
    <dbReference type="NCBI Taxonomy" id="2049295"/>
    <lineage>
        <taxon>Bacteria</taxon>
        <taxon>Bacillati</taxon>
        <taxon>Actinomycetota</taxon>
        <taxon>Actinomycetes</taxon>
        <taxon>Propionibacteriales</taxon>
        <taxon>Nocardioidaceae</taxon>
        <taxon>Nocardioides</taxon>
    </lineage>
</organism>
<evidence type="ECO:0000256" key="3">
    <source>
        <dbReference type="ARBA" id="ARBA00022741"/>
    </source>
</evidence>
<dbReference type="PROSITE" id="PS00211">
    <property type="entry name" value="ABC_TRANSPORTER_1"/>
    <property type="match status" value="1"/>
</dbReference>
<comment type="caution">
    <text evidence="7">The sequence shown here is derived from an EMBL/GenBank/DDBJ whole genome shotgun (WGS) entry which is preliminary data.</text>
</comment>
<keyword evidence="3" id="KW-0547">Nucleotide-binding</keyword>
<feature type="domain" description="ABC transporter" evidence="6">
    <location>
        <begin position="42"/>
        <end position="269"/>
    </location>
</feature>
<dbReference type="PANTHER" id="PTHR43790:SF9">
    <property type="entry name" value="GALACTOFURANOSE TRANSPORTER ATP-BINDING PROTEIN YTFR"/>
    <property type="match status" value="1"/>
</dbReference>
<evidence type="ECO:0000313" key="7">
    <source>
        <dbReference type="EMBL" id="RHW26248.1"/>
    </source>
</evidence>
<dbReference type="Gene3D" id="3.40.50.300">
    <property type="entry name" value="P-loop containing nucleotide triphosphate hydrolases"/>
    <property type="match status" value="2"/>
</dbReference>
<evidence type="ECO:0000259" key="6">
    <source>
        <dbReference type="PROSITE" id="PS50893"/>
    </source>
</evidence>